<keyword evidence="1" id="KW-0812">Transmembrane</keyword>
<dbReference type="EMBL" id="VSSQ01011007">
    <property type="protein sequence ID" value="MPM45761.1"/>
    <property type="molecule type" value="Genomic_DNA"/>
</dbReference>
<keyword evidence="1" id="KW-1133">Transmembrane helix</keyword>
<name>A0A645A0L3_9ZZZZ</name>
<gene>
    <name evidence="2" type="ORF">SDC9_92453</name>
</gene>
<comment type="caution">
    <text evidence="2">The sequence shown here is derived from an EMBL/GenBank/DDBJ whole genome shotgun (WGS) entry which is preliminary data.</text>
</comment>
<evidence type="ECO:0000313" key="2">
    <source>
        <dbReference type="EMBL" id="MPM45761.1"/>
    </source>
</evidence>
<keyword evidence="1" id="KW-0472">Membrane</keyword>
<sequence>MSETFHRFILKVVFCFKGVCERINNRHAQPHEIKDKKHVEHFERKPHRNRKIVKDNWNSSFDYADGDNHRQVLRELVVYQVAADGQTVYFYGFVENNRNKLAQHRLHHIHEYNENDRQEDRVDNPNVGVRDACTVKKILRPTADHVRYLLRKTLYPVTGYVVFQLFHFVLYHNALLVFPFLKYKGKHYWYRQPFKTLNEA</sequence>
<feature type="transmembrane region" description="Helical" evidence="1">
    <location>
        <begin position="157"/>
        <end position="181"/>
    </location>
</feature>
<protein>
    <submittedName>
        <fullName evidence="2">Uncharacterized protein</fullName>
    </submittedName>
</protein>
<evidence type="ECO:0000256" key="1">
    <source>
        <dbReference type="SAM" id="Phobius"/>
    </source>
</evidence>
<accession>A0A645A0L3</accession>
<dbReference type="AlphaFoldDB" id="A0A645A0L3"/>
<organism evidence="2">
    <name type="scientific">bioreactor metagenome</name>
    <dbReference type="NCBI Taxonomy" id="1076179"/>
    <lineage>
        <taxon>unclassified sequences</taxon>
        <taxon>metagenomes</taxon>
        <taxon>ecological metagenomes</taxon>
    </lineage>
</organism>
<proteinExistence type="predicted"/>
<reference evidence="2" key="1">
    <citation type="submission" date="2019-08" db="EMBL/GenBank/DDBJ databases">
        <authorList>
            <person name="Kucharzyk K."/>
            <person name="Murdoch R.W."/>
            <person name="Higgins S."/>
            <person name="Loffler F."/>
        </authorList>
    </citation>
    <scope>NUCLEOTIDE SEQUENCE</scope>
</reference>